<evidence type="ECO:0000259" key="15">
    <source>
        <dbReference type="PROSITE" id="PS51194"/>
    </source>
</evidence>
<evidence type="ECO:0000256" key="10">
    <source>
        <dbReference type="ARBA" id="ARBA00026033"/>
    </source>
</evidence>
<dbReference type="NCBIfam" id="TIGR00631">
    <property type="entry name" value="uvrb"/>
    <property type="match status" value="1"/>
</dbReference>
<evidence type="ECO:0000256" key="12">
    <source>
        <dbReference type="SAM" id="MobiDB-lite"/>
    </source>
</evidence>
<dbReference type="InterPro" id="IPR041471">
    <property type="entry name" value="UvrB_inter"/>
</dbReference>
<dbReference type="NCBIfam" id="NF003673">
    <property type="entry name" value="PRK05298.1"/>
    <property type="match status" value="1"/>
</dbReference>
<dbReference type="PANTHER" id="PTHR24029">
    <property type="entry name" value="UVRABC SYSTEM PROTEIN B"/>
    <property type="match status" value="1"/>
</dbReference>
<dbReference type="SUPFAM" id="SSF46600">
    <property type="entry name" value="C-terminal UvrC-binding domain of UvrB"/>
    <property type="match status" value="1"/>
</dbReference>
<keyword evidence="9" id="KW-0234">DNA repair</keyword>
<dbReference type="InterPro" id="IPR024759">
    <property type="entry name" value="UvrB_YAD/RRR_dom"/>
</dbReference>
<dbReference type="PANTHER" id="PTHR24029:SF0">
    <property type="entry name" value="UVRABC SYSTEM PROTEIN B"/>
    <property type="match status" value="1"/>
</dbReference>
<evidence type="ECO:0000256" key="1">
    <source>
        <dbReference type="ARBA" id="ARBA00004496"/>
    </source>
</evidence>
<accession>A0A8S5PIV3</accession>
<dbReference type="Pfam" id="PF17757">
    <property type="entry name" value="UvrB_inter"/>
    <property type="match status" value="1"/>
</dbReference>
<evidence type="ECO:0000256" key="5">
    <source>
        <dbReference type="ARBA" id="ARBA00022763"/>
    </source>
</evidence>
<dbReference type="InterPro" id="IPR001650">
    <property type="entry name" value="Helicase_C-like"/>
</dbReference>
<dbReference type="Pfam" id="PF02151">
    <property type="entry name" value="UVR"/>
    <property type="match status" value="1"/>
</dbReference>
<comment type="similarity">
    <text evidence="2">Belongs to the UvrB family.</text>
</comment>
<dbReference type="Pfam" id="PF12344">
    <property type="entry name" value="UvrB"/>
    <property type="match status" value="1"/>
</dbReference>
<dbReference type="GO" id="GO:0006289">
    <property type="term" value="P:nucleotide-excision repair"/>
    <property type="evidence" value="ECO:0007669"/>
    <property type="project" value="InterPro"/>
</dbReference>
<dbReference type="GO" id="GO:0004518">
    <property type="term" value="F:nuclease activity"/>
    <property type="evidence" value="ECO:0007669"/>
    <property type="project" value="UniProtKB-KW"/>
</dbReference>
<feature type="domain" description="Helicase ATP-binding" evidence="14">
    <location>
        <begin position="33"/>
        <end position="190"/>
    </location>
</feature>
<evidence type="ECO:0000256" key="7">
    <source>
        <dbReference type="ARBA" id="ARBA00022840"/>
    </source>
</evidence>
<dbReference type="InterPro" id="IPR027417">
    <property type="entry name" value="P-loop_NTPase"/>
</dbReference>
<reference evidence="16" key="1">
    <citation type="journal article" date="2021" name="Proc. Natl. Acad. Sci. U.S.A.">
        <title>A Catalog of Tens of Thousands of Viruses from Human Metagenomes Reveals Hidden Associations with Chronic Diseases.</title>
        <authorList>
            <person name="Tisza M.J."/>
            <person name="Buck C.B."/>
        </authorList>
    </citation>
    <scope>NUCLEOTIDE SEQUENCE</scope>
    <source>
        <strain evidence="16">CtXQ92</strain>
    </source>
</reference>
<keyword evidence="7" id="KW-0067">ATP-binding</keyword>
<dbReference type="InterPro" id="IPR014001">
    <property type="entry name" value="Helicase_ATP-bd"/>
</dbReference>
<dbReference type="Gene3D" id="3.40.50.300">
    <property type="entry name" value="P-loop containing nucleotide triphosphate hydrolases"/>
    <property type="match status" value="3"/>
</dbReference>
<feature type="compositionally biased region" description="Basic residues" evidence="12">
    <location>
        <begin position="678"/>
        <end position="688"/>
    </location>
</feature>
<keyword evidence="6" id="KW-0228">DNA excision</keyword>
<dbReference type="InterPro" id="IPR004807">
    <property type="entry name" value="UvrB"/>
</dbReference>
<dbReference type="Pfam" id="PF00271">
    <property type="entry name" value="Helicase_C"/>
    <property type="match status" value="1"/>
</dbReference>
<keyword evidence="8" id="KW-0267">Excision nuclease</keyword>
<dbReference type="GO" id="GO:0016887">
    <property type="term" value="F:ATP hydrolysis activity"/>
    <property type="evidence" value="ECO:0007669"/>
    <property type="project" value="InterPro"/>
</dbReference>
<dbReference type="SMART" id="SM00490">
    <property type="entry name" value="HELICc"/>
    <property type="match status" value="1"/>
</dbReference>
<dbReference type="SMART" id="SM00487">
    <property type="entry name" value="DEXDc"/>
    <property type="match status" value="1"/>
</dbReference>
<evidence type="ECO:0000256" key="9">
    <source>
        <dbReference type="ARBA" id="ARBA00023204"/>
    </source>
</evidence>
<dbReference type="PROSITE" id="PS50151">
    <property type="entry name" value="UVR"/>
    <property type="match status" value="1"/>
</dbReference>
<evidence type="ECO:0000313" key="16">
    <source>
        <dbReference type="EMBL" id="DAE06116.1"/>
    </source>
</evidence>
<dbReference type="HAMAP" id="MF_00204">
    <property type="entry name" value="UvrB"/>
    <property type="match status" value="1"/>
</dbReference>
<feature type="domain" description="UVR" evidence="13">
    <location>
        <begin position="625"/>
        <end position="660"/>
    </location>
</feature>
<dbReference type="PROSITE" id="PS51192">
    <property type="entry name" value="HELICASE_ATP_BIND_1"/>
    <property type="match status" value="1"/>
</dbReference>
<dbReference type="InterPro" id="IPR006935">
    <property type="entry name" value="Helicase/UvrB_N"/>
</dbReference>
<dbReference type="CDD" id="cd18790">
    <property type="entry name" value="SF2_C_UvrB"/>
    <property type="match status" value="1"/>
</dbReference>
<dbReference type="GO" id="GO:0003677">
    <property type="term" value="F:DNA binding"/>
    <property type="evidence" value="ECO:0007669"/>
    <property type="project" value="InterPro"/>
</dbReference>
<feature type="region of interest" description="Disordered" evidence="12">
    <location>
        <begin position="655"/>
        <end position="688"/>
    </location>
</feature>
<comment type="subunit">
    <text evidence="10">Forms a heterotetramer with UvrA during the search for lesions. Interacts with UvrC in an incision complex.</text>
</comment>
<keyword evidence="3" id="KW-0963">Cytoplasm</keyword>
<dbReference type="GO" id="GO:0009380">
    <property type="term" value="C:excinuclease repair complex"/>
    <property type="evidence" value="ECO:0007669"/>
    <property type="project" value="InterPro"/>
</dbReference>
<dbReference type="Gene3D" id="4.10.860.10">
    <property type="entry name" value="UVR domain"/>
    <property type="match status" value="1"/>
</dbReference>
<feature type="domain" description="Helicase C-terminal" evidence="15">
    <location>
        <begin position="437"/>
        <end position="599"/>
    </location>
</feature>
<proteinExistence type="inferred from homology"/>
<name>A0A8S5PIV3_9CAUD</name>
<dbReference type="PROSITE" id="PS51194">
    <property type="entry name" value="HELICASE_CTER"/>
    <property type="match status" value="1"/>
</dbReference>
<feature type="compositionally biased region" description="Basic and acidic residues" evidence="12">
    <location>
        <begin position="655"/>
        <end position="677"/>
    </location>
</feature>
<dbReference type="Pfam" id="PF04851">
    <property type="entry name" value="ResIII"/>
    <property type="match status" value="1"/>
</dbReference>
<evidence type="ECO:0000256" key="6">
    <source>
        <dbReference type="ARBA" id="ARBA00022769"/>
    </source>
</evidence>
<dbReference type="InterPro" id="IPR036876">
    <property type="entry name" value="UVR_dom_sf"/>
</dbReference>
<keyword evidence="5" id="KW-0227">DNA damage</keyword>
<keyword evidence="4" id="KW-0547">Nucleotide-binding</keyword>
<comment type="subcellular location">
    <subcellularLocation>
        <location evidence="1">Cytoplasm</location>
    </subcellularLocation>
</comment>
<evidence type="ECO:0000256" key="2">
    <source>
        <dbReference type="ARBA" id="ARBA00008533"/>
    </source>
</evidence>
<dbReference type="CDD" id="cd17916">
    <property type="entry name" value="DEXHc_UvrB"/>
    <property type="match status" value="1"/>
</dbReference>
<dbReference type="GO" id="GO:0005524">
    <property type="term" value="F:ATP binding"/>
    <property type="evidence" value="ECO:0007669"/>
    <property type="project" value="UniProtKB-KW"/>
</dbReference>
<protein>
    <recommendedName>
        <fullName evidence="11">UvrABC system protein B</fullName>
    </recommendedName>
</protein>
<evidence type="ECO:0000259" key="14">
    <source>
        <dbReference type="PROSITE" id="PS51192"/>
    </source>
</evidence>
<dbReference type="InterPro" id="IPR001943">
    <property type="entry name" value="UVR_dom"/>
</dbReference>
<evidence type="ECO:0000256" key="8">
    <source>
        <dbReference type="ARBA" id="ARBA00022881"/>
    </source>
</evidence>
<organism evidence="16">
    <name type="scientific">Siphoviridae sp. ctXQ92</name>
    <dbReference type="NCBI Taxonomy" id="2825543"/>
    <lineage>
        <taxon>Viruses</taxon>
        <taxon>Duplodnaviria</taxon>
        <taxon>Heunggongvirae</taxon>
        <taxon>Uroviricota</taxon>
        <taxon>Caudoviricetes</taxon>
    </lineage>
</organism>
<evidence type="ECO:0000256" key="3">
    <source>
        <dbReference type="ARBA" id="ARBA00022490"/>
    </source>
</evidence>
<evidence type="ECO:0000256" key="11">
    <source>
        <dbReference type="ARBA" id="ARBA00029504"/>
    </source>
</evidence>
<dbReference type="EMBL" id="BK015427">
    <property type="protein sequence ID" value="DAE06116.1"/>
    <property type="molecule type" value="Genomic_DNA"/>
</dbReference>
<evidence type="ECO:0000259" key="13">
    <source>
        <dbReference type="PROSITE" id="PS50151"/>
    </source>
</evidence>
<dbReference type="SUPFAM" id="SSF52540">
    <property type="entry name" value="P-loop containing nucleoside triphosphate hydrolases"/>
    <property type="match status" value="2"/>
</dbReference>
<evidence type="ECO:0000256" key="4">
    <source>
        <dbReference type="ARBA" id="ARBA00022741"/>
    </source>
</evidence>
<sequence length="688" mass="78341">MPEQQENQTEVFHLKAPFKPTGDQPQAIEALVQGLKAGDKGQTLLGVTGSGKTFTMANIIAQCNRPTLILEPNKTLASQICTEMRGFFPDDAVEYFVSYYDYYQPEAYIPSTDTYIEKDSAINDEIDRLRHSATAALSERRNVIIVASVSCIYSLGDPIDYRSMVISLRPGMQMERDELCRRLVKLQYERNDMNFIRNKFRVHGDIVDIHLAYNDEYAIRVEFFGDEIDRISEFDPLTGERKNIVRHVAISPASHYIVGPEKMKEGLAKIQTEMEQQVQAFTAEGKLLEAQRIQQRTQYDMEMLQEVGMCKGIENYSAVLSGRAPGSTPTTLLDYFPKDFILMVDESHVMLPQVRGMFGGDYSRKKTLVEYGFRLPSAFDNRPLKFEEFESKVGQTIFVSATPGPYEREHSSRVAEQVIRPTGLLDPVIMVRPVEGQIENLLGEILQRIDRGERALVTTLTVKMAEDLTDYLEEHGVHTKYMHHEVDTFERMEIIKDLRTGAIDVIVGINLLREGLDLPEVSLIAILDADKEGFLRSETSLIQTIGRAARNANGVVLMYADEVTPSMERAIMETERRRAIQDAYNKEHGITPKTIVKAIGGGLEISMSEENKKMRQHRMSRAEREQTITRLTREMKEAARLLQFEHAAFLRDEIEKLQRGEDPTADTSTRRAAEKQRKTGKGRRSYKK</sequence>